<dbReference type="Proteomes" id="UP000019487">
    <property type="component" value="Unassembled WGS sequence"/>
</dbReference>
<keyword evidence="2 3" id="KW-0732">Signal</keyword>
<dbReference type="HOGENOM" id="CLU_082497_0_0_1"/>
<dbReference type="AlphaFoldDB" id="W9CT01"/>
<evidence type="ECO:0000256" key="1">
    <source>
        <dbReference type="ARBA" id="ARBA00005445"/>
    </source>
</evidence>
<name>W9CT01_SCLBF</name>
<dbReference type="InterPro" id="IPR021884">
    <property type="entry name" value="Ice-bd_prot"/>
</dbReference>
<dbReference type="STRING" id="1432307.W9CT01"/>
<gene>
    <name evidence="4" type="ORF">SBOR_0351</name>
</gene>
<evidence type="ECO:0000313" key="5">
    <source>
        <dbReference type="Proteomes" id="UP000019487"/>
    </source>
</evidence>
<dbReference type="OrthoDB" id="10264374at2759"/>
<reference evidence="4 5" key="1">
    <citation type="journal article" date="2014" name="Genome Announc.">
        <title>Draft genome sequence of Sclerotinia borealis, a psychrophilic plant pathogenic fungus.</title>
        <authorList>
            <person name="Mardanov A.V."/>
            <person name="Beletsky A.V."/>
            <person name="Kadnikov V.V."/>
            <person name="Ignatov A.N."/>
            <person name="Ravin N.V."/>
        </authorList>
    </citation>
    <scope>NUCLEOTIDE SEQUENCE [LARGE SCALE GENOMIC DNA]</scope>
    <source>
        <strain evidence="5">F-4157</strain>
    </source>
</reference>
<evidence type="ECO:0000256" key="3">
    <source>
        <dbReference type="SAM" id="SignalP"/>
    </source>
</evidence>
<sequence length="294" mass="29077">MHITSPLLWVAALVTPGLSQITLGTAAPYGALAETGITNAGLTVITGNIGTTGASINGFPPGIATGTTKAATPDVFQARADAHTAYTTANGLTGGIDSTDSSELGGRILTAGIYKYTSGVSLHGVLTLDGAGRSDGTWVFQIGSTLVTGALASVNLINGASACNIFWAVGSSATIGLKSAFAGNILAFASINLALGASNNGGLHAGAAVTLSSNRIAAPTCISLGSRATASLSLTQAAETTSVAKPTSTPSSKTTLVTSIVKPTSVSASTSQKHTSASKSKVAEPTSYGYGYGY</sequence>
<dbReference type="Pfam" id="PF11999">
    <property type="entry name" value="Ice_binding"/>
    <property type="match status" value="1"/>
</dbReference>
<dbReference type="EMBL" id="AYSA01000015">
    <property type="protein sequence ID" value="ESZ99258.1"/>
    <property type="molecule type" value="Genomic_DNA"/>
</dbReference>
<comment type="similarity">
    <text evidence="1">Belongs to the ice-binding protein family.</text>
</comment>
<keyword evidence="5" id="KW-1185">Reference proteome</keyword>
<proteinExistence type="inferred from homology"/>
<organism evidence="4 5">
    <name type="scientific">Sclerotinia borealis (strain F-4128)</name>
    <dbReference type="NCBI Taxonomy" id="1432307"/>
    <lineage>
        <taxon>Eukaryota</taxon>
        <taxon>Fungi</taxon>
        <taxon>Dikarya</taxon>
        <taxon>Ascomycota</taxon>
        <taxon>Pezizomycotina</taxon>
        <taxon>Leotiomycetes</taxon>
        <taxon>Helotiales</taxon>
        <taxon>Sclerotiniaceae</taxon>
        <taxon>Sclerotinia</taxon>
    </lineage>
</organism>
<protein>
    <submittedName>
        <fullName evidence="4">Outer membrane autotransporter barrel</fullName>
    </submittedName>
</protein>
<comment type="caution">
    <text evidence="4">The sequence shown here is derived from an EMBL/GenBank/DDBJ whole genome shotgun (WGS) entry which is preliminary data.</text>
</comment>
<evidence type="ECO:0000256" key="2">
    <source>
        <dbReference type="ARBA" id="ARBA00022729"/>
    </source>
</evidence>
<accession>W9CT01</accession>
<feature type="signal peptide" evidence="3">
    <location>
        <begin position="1"/>
        <end position="19"/>
    </location>
</feature>
<feature type="chain" id="PRO_5004918721" evidence="3">
    <location>
        <begin position="20"/>
        <end position="294"/>
    </location>
</feature>
<evidence type="ECO:0000313" key="4">
    <source>
        <dbReference type="EMBL" id="ESZ99258.1"/>
    </source>
</evidence>